<keyword evidence="15" id="KW-1185">Reference proteome</keyword>
<dbReference type="InterPro" id="IPR003591">
    <property type="entry name" value="Leu-rich_rpt_typical-subtyp"/>
</dbReference>
<evidence type="ECO:0000256" key="4">
    <source>
        <dbReference type="ARBA" id="ARBA00022692"/>
    </source>
</evidence>
<evidence type="ECO:0000256" key="6">
    <source>
        <dbReference type="ARBA" id="ARBA00022737"/>
    </source>
</evidence>
<dbReference type="PANTHER" id="PTHR24365">
    <property type="entry name" value="TOLL-LIKE RECEPTOR"/>
    <property type="match status" value="1"/>
</dbReference>
<dbReference type="AlphaFoldDB" id="A0AAV4PEA7"/>
<keyword evidence="5 12" id="KW-0732">Signal</keyword>
<evidence type="ECO:0000256" key="3">
    <source>
        <dbReference type="ARBA" id="ARBA00022614"/>
    </source>
</evidence>
<dbReference type="Proteomes" id="UP001054837">
    <property type="component" value="Unassembled WGS sequence"/>
</dbReference>
<evidence type="ECO:0000313" key="15">
    <source>
        <dbReference type="Proteomes" id="UP001054837"/>
    </source>
</evidence>
<dbReference type="EMBL" id="BPLQ01002756">
    <property type="protein sequence ID" value="GIX95515.1"/>
    <property type="molecule type" value="Genomic_DNA"/>
</dbReference>
<evidence type="ECO:0000256" key="10">
    <source>
        <dbReference type="ARBA" id="ARBA00023180"/>
    </source>
</evidence>
<sequence length="936" mass="107758">MLILLVILSLDSAACELNETDSVVDFFPAQICEDVLPECQCDYKLTAELTCRKVSDFETFTQRLADGTLYEVNTAYDIELSGNSVLPRGFLQSLNVFRLVVDDPHLQGFEEGAFQGVIQLKHFDVRSSSITRVPDFRLIRDSVRTIHIDNSQLASLDGRNLQYLSMLEILSFFNNSIEYVAPDAFQGIDGVTYFNISHNRLTSLPPDLFKPWSKLKYVILSHNQLLHVDQLFLTTHPKEIHLNHNNLTDLDSVLHPRMYNVDQLQLSHNPFPRVTQNSFNGKVNNTGYLYLDHCLIREFDVRHYLGMPILVKLDLSYNLIEQVANRRVQFGSYQNTSFVVHMVKKYNSSLPYMMYHRQSQNSLKVGQIAHLSLAGNQIQNLSSEDFRELDEVRYLHLQNNFISTVERFTFTVIRYDLMFLDLSRNKIRSLQGCIRFLSVLNYLNLTDNWIESFEEGEFEGLNELTDLYLQGNRITTLGNKVQRLLQLQYLDISSNRIRTLRKEQIPEKLKYLYLAGNPFSCDCKLLPFLSYLNSTNNLNSEVPLCTPPNDTSPIPPPSNCPPGCRCFCTHDAQRHFMSVDCSSLGLTRLPALFSAATGKNSNTAIISYPVEYRIRYDGSSKTRWINFAIQDEIAGLDITNNSLQSMEEARFPEGMVHLLLANNQLRVPPTALLYSLEKLSSVTLSGNPWTCDCNVISFKKWILSKSDIVPDANITRCGPEEAENRDLIQKAIWSLTDLDLCSENIGLYVTLAFVVPFFLLSLAGGKIAWTRYQMHVKVWLYSHGVTWVKEKDIDKDKEFDAFISFSHKDQDLVIPELIDLIEVKYPKVKLFIHYKHFLPGELIQLNIIRAIHISKRTVLVLSKSFLESEWCMFEFKFAHIEALKDHLNRIIVIKMDDLPKDEELPEDIQVYLKSTTYLTWGDKYFWDTLLYALPIS</sequence>
<evidence type="ECO:0000256" key="5">
    <source>
        <dbReference type="ARBA" id="ARBA00022729"/>
    </source>
</evidence>
<evidence type="ECO:0000256" key="1">
    <source>
        <dbReference type="ARBA" id="ARBA00004479"/>
    </source>
</evidence>
<keyword evidence="3" id="KW-0433">Leucine-rich repeat</keyword>
<dbReference type="SMART" id="SM00255">
    <property type="entry name" value="TIR"/>
    <property type="match status" value="1"/>
</dbReference>
<evidence type="ECO:0000256" key="8">
    <source>
        <dbReference type="ARBA" id="ARBA00023136"/>
    </source>
</evidence>
<feature type="signal peptide" evidence="12">
    <location>
        <begin position="1"/>
        <end position="15"/>
    </location>
</feature>
<dbReference type="PANTHER" id="PTHR24365:SF541">
    <property type="entry name" value="PROTEIN TOLL-RELATED"/>
    <property type="match status" value="1"/>
</dbReference>
<reference evidence="14 15" key="1">
    <citation type="submission" date="2021-06" db="EMBL/GenBank/DDBJ databases">
        <title>Caerostris darwini draft genome.</title>
        <authorList>
            <person name="Kono N."/>
            <person name="Arakawa K."/>
        </authorList>
    </citation>
    <scope>NUCLEOTIDE SEQUENCE [LARGE SCALE GENOMIC DNA]</scope>
</reference>
<dbReference type="GO" id="GO:0005886">
    <property type="term" value="C:plasma membrane"/>
    <property type="evidence" value="ECO:0007669"/>
    <property type="project" value="TreeGrafter"/>
</dbReference>
<evidence type="ECO:0000313" key="14">
    <source>
        <dbReference type="EMBL" id="GIX95515.1"/>
    </source>
</evidence>
<dbReference type="InterPro" id="IPR001611">
    <property type="entry name" value="Leu-rich_rpt"/>
</dbReference>
<dbReference type="PROSITE" id="PS50104">
    <property type="entry name" value="TIR"/>
    <property type="match status" value="1"/>
</dbReference>
<dbReference type="SUPFAM" id="SSF52058">
    <property type="entry name" value="L domain-like"/>
    <property type="match status" value="2"/>
</dbReference>
<keyword evidence="7 11" id="KW-1133">Transmembrane helix</keyword>
<dbReference type="InterPro" id="IPR032675">
    <property type="entry name" value="LRR_dom_sf"/>
</dbReference>
<feature type="domain" description="TIR" evidence="13">
    <location>
        <begin position="797"/>
        <end position="933"/>
    </location>
</feature>
<keyword evidence="10" id="KW-0325">Glycoprotein</keyword>
<name>A0AAV4PEA7_9ARAC</name>
<evidence type="ECO:0000256" key="2">
    <source>
        <dbReference type="ARBA" id="ARBA00009634"/>
    </source>
</evidence>
<evidence type="ECO:0000256" key="9">
    <source>
        <dbReference type="ARBA" id="ARBA00023170"/>
    </source>
</evidence>
<comment type="similarity">
    <text evidence="2">Belongs to the Toll-like receptor family.</text>
</comment>
<dbReference type="InterPro" id="IPR035897">
    <property type="entry name" value="Toll_tir_struct_dom_sf"/>
</dbReference>
<feature type="transmembrane region" description="Helical" evidence="11">
    <location>
        <begin position="745"/>
        <end position="769"/>
    </location>
</feature>
<dbReference type="SMART" id="SM00082">
    <property type="entry name" value="LRRCT"/>
    <property type="match status" value="2"/>
</dbReference>
<dbReference type="GO" id="GO:0038023">
    <property type="term" value="F:signaling receptor activity"/>
    <property type="evidence" value="ECO:0007669"/>
    <property type="project" value="TreeGrafter"/>
</dbReference>
<accession>A0AAV4PEA7</accession>
<dbReference type="GO" id="GO:0007165">
    <property type="term" value="P:signal transduction"/>
    <property type="evidence" value="ECO:0007669"/>
    <property type="project" value="InterPro"/>
</dbReference>
<keyword evidence="6" id="KW-0677">Repeat</keyword>
<protein>
    <submittedName>
        <fullName evidence="14">Protein toll</fullName>
    </submittedName>
</protein>
<evidence type="ECO:0000256" key="11">
    <source>
        <dbReference type="SAM" id="Phobius"/>
    </source>
</evidence>
<evidence type="ECO:0000256" key="12">
    <source>
        <dbReference type="SAM" id="SignalP"/>
    </source>
</evidence>
<dbReference type="Pfam" id="PF01582">
    <property type="entry name" value="TIR"/>
    <property type="match status" value="1"/>
</dbReference>
<dbReference type="SUPFAM" id="SSF52200">
    <property type="entry name" value="Toll/Interleukin receptor TIR domain"/>
    <property type="match status" value="1"/>
</dbReference>
<dbReference type="InterPro" id="IPR000483">
    <property type="entry name" value="Cys-rich_flank_reg_C"/>
</dbReference>
<feature type="chain" id="PRO_5043708242" evidence="12">
    <location>
        <begin position="16"/>
        <end position="936"/>
    </location>
</feature>
<keyword evidence="8 11" id="KW-0472">Membrane</keyword>
<keyword evidence="4 11" id="KW-0812">Transmembrane</keyword>
<dbReference type="Pfam" id="PF13855">
    <property type="entry name" value="LRR_8"/>
    <property type="match status" value="2"/>
</dbReference>
<dbReference type="SMART" id="SM00369">
    <property type="entry name" value="LRR_TYP"/>
    <property type="match status" value="9"/>
</dbReference>
<dbReference type="Gene3D" id="3.80.10.10">
    <property type="entry name" value="Ribonuclease Inhibitor"/>
    <property type="match status" value="5"/>
</dbReference>
<proteinExistence type="inferred from homology"/>
<dbReference type="Gene3D" id="3.40.50.10140">
    <property type="entry name" value="Toll/interleukin-1 receptor homology (TIR) domain"/>
    <property type="match status" value="1"/>
</dbReference>
<comment type="subcellular location">
    <subcellularLocation>
        <location evidence="1">Membrane</location>
        <topology evidence="1">Single-pass type I membrane protein</topology>
    </subcellularLocation>
</comment>
<dbReference type="InterPro" id="IPR000157">
    <property type="entry name" value="TIR_dom"/>
</dbReference>
<gene>
    <name evidence="14" type="primary">Tl</name>
    <name evidence="14" type="ORF">CDAR_169741</name>
</gene>
<evidence type="ECO:0000256" key="7">
    <source>
        <dbReference type="ARBA" id="ARBA00022989"/>
    </source>
</evidence>
<keyword evidence="9" id="KW-0675">Receptor</keyword>
<comment type="caution">
    <text evidence="14">The sequence shown here is derived from an EMBL/GenBank/DDBJ whole genome shotgun (WGS) entry which is preliminary data.</text>
</comment>
<organism evidence="14 15">
    <name type="scientific">Caerostris darwini</name>
    <dbReference type="NCBI Taxonomy" id="1538125"/>
    <lineage>
        <taxon>Eukaryota</taxon>
        <taxon>Metazoa</taxon>
        <taxon>Ecdysozoa</taxon>
        <taxon>Arthropoda</taxon>
        <taxon>Chelicerata</taxon>
        <taxon>Arachnida</taxon>
        <taxon>Araneae</taxon>
        <taxon>Araneomorphae</taxon>
        <taxon>Entelegynae</taxon>
        <taxon>Araneoidea</taxon>
        <taxon>Araneidae</taxon>
        <taxon>Caerostris</taxon>
    </lineage>
</organism>
<evidence type="ECO:0000259" key="13">
    <source>
        <dbReference type="PROSITE" id="PS50104"/>
    </source>
</evidence>